<protein>
    <submittedName>
        <fullName evidence="1">Histidine protein methyltransferase 1</fullName>
        <ecNumber evidence="1">2.1.1.85</ecNumber>
    </submittedName>
</protein>
<dbReference type="GO" id="GO:0032259">
    <property type="term" value="P:methylation"/>
    <property type="evidence" value="ECO:0007669"/>
    <property type="project" value="UniProtKB-KW"/>
</dbReference>
<name>A0ABR0KSJ3_9PEZI</name>
<gene>
    <name evidence="1" type="primary">METTL18</name>
    <name evidence="1" type="ORF">LTR16_005634</name>
</gene>
<organism evidence="1 2">
    <name type="scientific">Cryomyces antarcticus</name>
    <dbReference type="NCBI Taxonomy" id="329879"/>
    <lineage>
        <taxon>Eukaryota</taxon>
        <taxon>Fungi</taxon>
        <taxon>Dikarya</taxon>
        <taxon>Ascomycota</taxon>
        <taxon>Pezizomycotina</taxon>
        <taxon>Dothideomycetes</taxon>
        <taxon>Dothideomycetes incertae sedis</taxon>
        <taxon>Cryomyces</taxon>
    </lineage>
</organism>
<feature type="non-terminal residue" evidence="1">
    <location>
        <position position="192"/>
    </location>
</feature>
<keyword evidence="1" id="KW-0489">Methyltransferase</keyword>
<proteinExistence type="predicted"/>
<keyword evidence="2" id="KW-1185">Reference proteome</keyword>
<comment type="caution">
    <text evidence="1">The sequence shown here is derived from an EMBL/GenBank/DDBJ whole genome shotgun (WGS) entry which is preliminary data.</text>
</comment>
<dbReference type="EMBL" id="JAVRRA010025552">
    <property type="protein sequence ID" value="KAK5110235.1"/>
    <property type="molecule type" value="Genomic_DNA"/>
</dbReference>
<sequence length="192" mass="20888">MARWGRLRTQPNIQILRNLKLKKTRRLLLAPYSRASPVANPNPKMAFSFGFSGDDIDAESSGDVQAGAAAPAAAAAAAQTGVERQQPALMEARALDVDELLSTLPSKISYSSIEIVSPKERRLLIPRRELFDIRMQLMAEDGGGDDADATLAGIDSSDIKTNVYEGGFKSWECSVDLAKLLLDRGPRKDIDD</sequence>
<evidence type="ECO:0000313" key="1">
    <source>
        <dbReference type="EMBL" id="KAK5110235.1"/>
    </source>
</evidence>
<reference evidence="1 2" key="1">
    <citation type="submission" date="2023-08" db="EMBL/GenBank/DDBJ databases">
        <title>Black Yeasts Isolated from many extreme environments.</title>
        <authorList>
            <person name="Coleine C."/>
            <person name="Stajich J.E."/>
            <person name="Selbmann L."/>
        </authorList>
    </citation>
    <scope>NUCLEOTIDE SEQUENCE [LARGE SCALE GENOMIC DNA]</scope>
    <source>
        <strain evidence="1 2">CCFEE 536</strain>
    </source>
</reference>
<dbReference type="EC" id="2.1.1.85" evidence="1"/>
<evidence type="ECO:0000313" key="2">
    <source>
        <dbReference type="Proteomes" id="UP001357485"/>
    </source>
</evidence>
<keyword evidence="1" id="KW-0808">Transferase</keyword>
<dbReference type="GO" id="GO:0018064">
    <property type="term" value="F:protein-L-histidine N-tele-methyltransferase activity"/>
    <property type="evidence" value="ECO:0007669"/>
    <property type="project" value="UniProtKB-EC"/>
</dbReference>
<dbReference type="Proteomes" id="UP001357485">
    <property type="component" value="Unassembled WGS sequence"/>
</dbReference>
<accession>A0ABR0KSJ3</accession>